<dbReference type="SUPFAM" id="SSF64288">
    <property type="entry name" value="Chorismate lyase-like"/>
    <property type="match status" value="1"/>
</dbReference>
<keyword evidence="1" id="KW-0805">Transcription regulation</keyword>
<dbReference type="EMBL" id="JPVT01000215">
    <property type="protein sequence ID" value="KFN89493.1"/>
    <property type="molecule type" value="Genomic_DNA"/>
</dbReference>
<protein>
    <recommendedName>
        <fullName evidence="4">HTH gntR-type domain-containing protein</fullName>
    </recommendedName>
</protein>
<evidence type="ECO:0000259" key="4">
    <source>
        <dbReference type="PROSITE" id="PS50949"/>
    </source>
</evidence>
<comment type="caution">
    <text evidence="5">The sequence shown here is derived from an EMBL/GenBank/DDBJ whole genome shotgun (WGS) entry which is preliminary data.</text>
</comment>
<dbReference type="PANTHER" id="PTHR44846">
    <property type="entry name" value="MANNOSYL-D-GLYCERATE TRANSPORT/METABOLISM SYSTEM REPRESSOR MNGR-RELATED"/>
    <property type="match status" value="1"/>
</dbReference>
<keyword evidence="3" id="KW-0804">Transcription</keyword>
<dbReference type="Pfam" id="PF07702">
    <property type="entry name" value="UTRA"/>
    <property type="match status" value="1"/>
</dbReference>
<dbReference type="PATRIC" id="fig|1302648.3.peg.1948"/>
<dbReference type="InterPro" id="IPR028978">
    <property type="entry name" value="Chorismate_lyase_/UTRA_dom_sf"/>
</dbReference>
<dbReference type="PANTHER" id="PTHR44846:SF5">
    <property type="entry name" value="HTH-TYPE TRANSCRIPTIONAL REGULATOR GMUR"/>
    <property type="match status" value="1"/>
</dbReference>
<dbReference type="PRINTS" id="PR00035">
    <property type="entry name" value="HTHGNTR"/>
</dbReference>
<dbReference type="RefSeq" id="WP_038024132.1">
    <property type="nucleotide sequence ID" value="NZ_JPVT01000215.1"/>
</dbReference>
<gene>
    <name evidence="5" type="ORF">TMU3MR103_1988</name>
</gene>
<dbReference type="AlphaFoldDB" id="A0A091CC05"/>
<feature type="domain" description="HTH gntR-type" evidence="4">
    <location>
        <begin position="4"/>
        <end position="72"/>
    </location>
</feature>
<name>A0A091CC05_9ENTE</name>
<dbReference type="InterPro" id="IPR000524">
    <property type="entry name" value="Tscrpt_reg_HTH_GntR"/>
</dbReference>
<sequence length="243" mass="27910">MVQINKSEKIYEDLKMRILKGEFDENQILPIEKSLELEYNVSRNTIRKAIRQLNSEGLVYSKLGSANVVLQRVAVEDLLIDSGNMERGSKIQTKSNETKVLSLDLIIVDATLAAKSMFQIGTTCYHVIRLRLINGKPVMIDDSFFKSEVVPRLTKKIAQESIYRYIQSVTNHKIIGSRLVDRVILATDLDKNYLALKQENCIGLTQNWAYLDDGQIFEYTEIHFAPEQYVRTRFIGQKVGYIQ</sequence>
<dbReference type="SMART" id="SM00345">
    <property type="entry name" value="HTH_GNTR"/>
    <property type="match status" value="1"/>
</dbReference>
<accession>A0A091CC05</accession>
<dbReference type="InterPro" id="IPR036390">
    <property type="entry name" value="WH_DNA-bd_sf"/>
</dbReference>
<dbReference type="Proteomes" id="UP000029381">
    <property type="component" value="Unassembled WGS sequence"/>
</dbReference>
<evidence type="ECO:0000313" key="6">
    <source>
        <dbReference type="Proteomes" id="UP000029381"/>
    </source>
</evidence>
<keyword evidence="2" id="KW-0238">DNA-binding</keyword>
<evidence type="ECO:0000256" key="1">
    <source>
        <dbReference type="ARBA" id="ARBA00023015"/>
    </source>
</evidence>
<dbReference type="CDD" id="cd07377">
    <property type="entry name" value="WHTH_GntR"/>
    <property type="match status" value="1"/>
</dbReference>
<dbReference type="Gene3D" id="3.40.1410.10">
    <property type="entry name" value="Chorismate lyase-like"/>
    <property type="match status" value="1"/>
</dbReference>
<evidence type="ECO:0000256" key="3">
    <source>
        <dbReference type="ARBA" id="ARBA00023163"/>
    </source>
</evidence>
<proteinExistence type="predicted"/>
<evidence type="ECO:0000256" key="2">
    <source>
        <dbReference type="ARBA" id="ARBA00023125"/>
    </source>
</evidence>
<dbReference type="GO" id="GO:0003677">
    <property type="term" value="F:DNA binding"/>
    <property type="evidence" value="ECO:0007669"/>
    <property type="project" value="UniProtKB-KW"/>
</dbReference>
<dbReference type="SUPFAM" id="SSF46785">
    <property type="entry name" value="Winged helix' DNA-binding domain"/>
    <property type="match status" value="1"/>
</dbReference>
<dbReference type="GO" id="GO:0045892">
    <property type="term" value="P:negative regulation of DNA-templated transcription"/>
    <property type="evidence" value="ECO:0007669"/>
    <property type="project" value="TreeGrafter"/>
</dbReference>
<organism evidence="5 6">
    <name type="scientific">Tetragenococcus muriaticus 3MR10-3</name>
    <dbReference type="NCBI Taxonomy" id="1302648"/>
    <lineage>
        <taxon>Bacteria</taxon>
        <taxon>Bacillati</taxon>
        <taxon>Bacillota</taxon>
        <taxon>Bacilli</taxon>
        <taxon>Lactobacillales</taxon>
        <taxon>Enterococcaceae</taxon>
        <taxon>Tetragenococcus</taxon>
    </lineage>
</organism>
<dbReference type="InterPro" id="IPR011663">
    <property type="entry name" value="UTRA"/>
</dbReference>
<dbReference type="Gene3D" id="1.10.10.10">
    <property type="entry name" value="Winged helix-like DNA-binding domain superfamily/Winged helix DNA-binding domain"/>
    <property type="match status" value="1"/>
</dbReference>
<dbReference type="InterPro" id="IPR050679">
    <property type="entry name" value="Bact_HTH_transcr_reg"/>
</dbReference>
<dbReference type="PROSITE" id="PS50949">
    <property type="entry name" value="HTH_GNTR"/>
    <property type="match status" value="1"/>
</dbReference>
<keyword evidence="6" id="KW-1185">Reference proteome</keyword>
<reference evidence="5 6" key="1">
    <citation type="submission" date="2014-08" db="EMBL/GenBank/DDBJ databases">
        <title>Genome sequence of Tetragenococcus muriaticus.</title>
        <authorList>
            <person name="Chuea-nongthon C."/>
            <person name="Rodtong S."/>
            <person name="Yongsawatdigul J."/>
            <person name="Steele J.L."/>
            <person name="Liu X.-y."/>
            <person name="Speers J."/>
            <person name="Glasner J.D."/>
            <person name="Neeno-Eckwall E.C."/>
        </authorList>
    </citation>
    <scope>NUCLEOTIDE SEQUENCE [LARGE SCALE GENOMIC DNA]</scope>
    <source>
        <strain evidence="5 6">3MR10-3</strain>
    </source>
</reference>
<evidence type="ECO:0000313" key="5">
    <source>
        <dbReference type="EMBL" id="KFN89493.1"/>
    </source>
</evidence>
<dbReference type="Pfam" id="PF00392">
    <property type="entry name" value="GntR"/>
    <property type="match status" value="1"/>
</dbReference>
<dbReference type="GO" id="GO:0003700">
    <property type="term" value="F:DNA-binding transcription factor activity"/>
    <property type="evidence" value="ECO:0007669"/>
    <property type="project" value="InterPro"/>
</dbReference>
<dbReference type="SMART" id="SM00866">
    <property type="entry name" value="UTRA"/>
    <property type="match status" value="1"/>
</dbReference>
<dbReference type="InterPro" id="IPR036388">
    <property type="entry name" value="WH-like_DNA-bd_sf"/>
</dbReference>